<proteinExistence type="predicted"/>
<comment type="caution">
    <text evidence="1">The sequence shown here is derived from an EMBL/GenBank/DDBJ whole genome shotgun (WGS) entry which is preliminary data.</text>
</comment>
<organism evidence="1 2">
    <name type="scientific">Ilex paraguariensis</name>
    <name type="common">yerba mate</name>
    <dbReference type="NCBI Taxonomy" id="185542"/>
    <lineage>
        <taxon>Eukaryota</taxon>
        <taxon>Viridiplantae</taxon>
        <taxon>Streptophyta</taxon>
        <taxon>Embryophyta</taxon>
        <taxon>Tracheophyta</taxon>
        <taxon>Spermatophyta</taxon>
        <taxon>Magnoliopsida</taxon>
        <taxon>eudicotyledons</taxon>
        <taxon>Gunneridae</taxon>
        <taxon>Pentapetalae</taxon>
        <taxon>asterids</taxon>
        <taxon>campanulids</taxon>
        <taxon>Aquifoliales</taxon>
        <taxon>Aquifoliaceae</taxon>
        <taxon>Ilex</taxon>
    </lineage>
</organism>
<sequence>MKLKTPKIVSAKGQNHPPIYLEKIVDKCSNGNIQILDSFEGFRGLSISFVHRRLHSVIFLPFPGNIFPLFTILTYKRTYSSNTTRFTQLDYILVVLCCLSLSPPWFHKEGYRAIFH</sequence>
<evidence type="ECO:0000313" key="2">
    <source>
        <dbReference type="Proteomes" id="UP001642360"/>
    </source>
</evidence>
<dbReference type="Proteomes" id="UP001642360">
    <property type="component" value="Unassembled WGS sequence"/>
</dbReference>
<name>A0ABC8RB04_9AQUA</name>
<protein>
    <submittedName>
        <fullName evidence="1">Uncharacterized protein</fullName>
    </submittedName>
</protein>
<dbReference type="EMBL" id="CAUOFW020001016">
    <property type="protein sequence ID" value="CAK9140139.1"/>
    <property type="molecule type" value="Genomic_DNA"/>
</dbReference>
<evidence type="ECO:0000313" key="1">
    <source>
        <dbReference type="EMBL" id="CAK9140139.1"/>
    </source>
</evidence>
<keyword evidence="2" id="KW-1185">Reference proteome</keyword>
<gene>
    <name evidence="1" type="ORF">ILEXP_LOCUS7578</name>
</gene>
<accession>A0ABC8RB04</accession>
<dbReference type="AlphaFoldDB" id="A0ABC8RB04"/>
<reference evidence="1 2" key="1">
    <citation type="submission" date="2024-02" db="EMBL/GenBank/DDBJ databases">
        <authorList>
            <person name="Vignale AGUSTIN F."/>
            <person name="Sosa J E."/>
            <person name="Modenutti C."/>
        </authorList>
    </citation>
    <scope>NUCLEOTIDE SEQUENCE [LARGE SCALE GENOMIC DNA]</scope>
</reference>